<proteinExistence type="inferred from homology"/>
<dbReference type="EMBL" id="JACIEE010000003">
    <property type="protein sequence ID" value="MBB3976620.1"/>
    <property type="molecule type" value="Genomic_DNA"/>
</dbReference>
<keyword evidence="6 8" id="KW-0560">Oxidoreductase</keyword>
<dbReference type="InterPro" id="IPR005913">
    <property type="entry name" value="dTDP_dehydrorham_reduct"/>
</dbReference>
<dbReference type="NCBIfam" id="TIGR01214">
    <property type="entry name" value="rmlD"/>
    <property type="match status" value="1"/>
</dbReference>
<dbReference type="PANTHER" id="PTHR10491">
    <property type="entry name" value="DTDP-4-DEHYDRORHAMNOSE REDUCTASE"/>
    <property type="match status" value="1"/>
</dbReference>
<dbReference type="SUPFAM" id="SSF51735">
    <property type="entry name" value="NAD(P)-binding Rossmann-fold domains"/>
    <property type="match status" value="1"/>
</dbReference>
<dbReference type="CDD" id="cd05254">
    <property type="entry name" value="dTDP_HR_like_SDR_e"/>
    <property type="match status" value="1"/>
</dbReference>
<comment type="catalytic activity">
    <reaction evidence="5 6">
        <text>dTDP-beta-L-rhamnose + NADP(+) = dTDP-4-dehydro-beta-L-rhamnose + NADPH + H(+)</text>
        <dbReference type="Rhea" id="RHEA:21796"/>
        <dbReference type="ChEBI" id="CHEBI:15378"/>
        <dbReference type="ChEBI" id="CHEBI:57510"/>
        <dbReference type="ChEBI" id="CHEBI:57783"/>
        <dbReference type="ChEBI" id="CHEBI:58349"/>
        <dbReference type="ChEBI" id="CHEBI:62830"/>
        <dbReference type="EC" id="1.1.1.133"/>
    </reaction>
</comment>
<comment type="function">
    <text evidence="6">Catalyzes the reduction of dTDP-6-deoxy-L-lyxo-4-hexulose to yield dTDP-L-rhamnose.</text>
</comment>
<comment type="caution">
    <text evidence="8">The sequence shown here is derived from an EMBL/GenBank/DDBJ whole genome shotgun (WGS) entry which is preliminary data.</text>
</comment>
<evidence type="ECO:0000256" key="6">
    <source>
        <dbReference type="RuleBase" id="RU364082"/>
    </source>
</evidence>
<protein>
    <recommendedName>
        <fullName evidence="4 6">dTDP-4-dehydrorhamnose reductase</fullName>
        <ecNumber evidence="3 6">1.1.1.133</ecNumber>
    </recommendedName>
</protein>
<dbReference type="InterPro" id="IPR036291">
    <property type="entry name" value="NAD(P)-bd_dom_sf"/>
</dbReference>
<organism evidence="8 9">
    <name type="scientific">Mycoplana azooxidifex</name>
    <dbReference type="NCBI Taxonomy" id="1636188"/>
    <lineage>
        <taxon>Bacteria</taxon>
        <taxon>Pseudomonadati</taxon>
        <taxon>Pseudomonadota</taxon>
        <taxon>Alphaproteobacteria</taxon>
        <taxon>Hyphomicrobiales</taxon>
        <taxon>Rhizobiaceae</taxon>
        <taxon>Mycoplana</taxon>
    </lineage>
</organism>
<dbReference type="PANTHER" id="PTHR10491:SF4">
    <property type="entry name" value="METHIONINE ADENOSYLTRANSFERASE 2 SUBUNIT BETA"/>
    <property type="match status" value="1"/>
</dbReference>
<keyword evidence="9" id="KW-1185">Reference proteome</keyword>
<dbReference type="UniPathway" id="UPA00124"/>
<dbReference type="Proteomes" id="UP000574761">
    <property type="component" value="Unassembled WGS sequence"/>
</dbReference>
<gene>
    <name evidence="8" type="ORF">GGQ64_001809</name>
</gene>
<dbReference type="Gene3D" id="3.40.50.720">
    <property type="entry name" value="NAD(P)-binding Rossmann-like Domain"/>
    <property type="match status" value="1"/>
</dbReference>
<evidence type="ECO:0000256" key="2">
    <source>
        <dbReference type="ARBA" id="ARBA00010944"/>
    </source>
</evidence>
<feature type="domain" description="RmlD-like substrate binding" evidence="7">
    <location>
        <begin position="1"/>
        <end position="283"/>
    </location>
</feature>
<comment type="cofactor">
    <cofactor evidence="6">
        <name>Mg(2+)</name>
        <dbReference type="ChEBI" id="CHEBI:18420"/>
    </cofactor>
    <text evidence="6">Binds 1 Mg(2+) ion per monomer.</text>
</comment>
<accession>A0A7W6D9F9</accession>
<evidence type="ECO:0000256" key="5">
    <source>
        <dbReference type="ARBA" id="ARBA00048200"/>
    </source>
</evidence>
<dbReference type="Pfam" id="PF04321">
    <property type="entry name" value="RmlD_sub_bind"/>
    <property type="match status" value="1"/>
</dbReference>
<dbReference type="GO" id="GO:0008831">
    <property type="term" value="F:dTDP-4-dehydrorhamnose reductase activity"/>
    <property type="evidence" value="ECO:0007669"/>
    <property type="project" value="UniProtKB-EC"/>
</dbReference>
<evidence type="ECO:0000256" key="4">
    <source>
        <dbReference type="ARBA" id="ARBA00017099"/>
    </source>
</evidence>
<keyword evidence="6" id="KW-0521">NADP</keyword>
<reference evidence="8 9" key="1">
    <citation type="submission" date="2020-08" db="EMBL/GenBank/DDBJ databases">
        <title>Genomic Encyclopedia of Type Strains, Phase IV (KMG-IV): sequencing the most valuable type-strain genomes for metagenomic binning, comparative biology and taxonomic classification.</title>
        <authorList>
            <person name="Goeker M."/>
        </authorList>
    </citation>
    <scope>NUCLEOTIDE SEQUENCE [LARGE SCALE GENOMIC DNA]</scope>
    <source>
        <strain evidence="8 9">DSM 100211</strain>
    </source>
</reference>
<evidence type="ECO:0000256" key="1">
    <source>
        <dbReference type="ARBA" id="ARBA00004781"/>
    </source>
</evidence>
<comment type="similarity">
    <text evidence="2 6">Belongs to the dTDP-4-dehydrorhamnose reductase family.</text>
</comment>
<comment type="pathway">
    <text evidence="1 6">Carbohydrate biosynthesis; dTDP-L-rhamnose biosynthesis.</text>
</comment>
<sequence length="287" mass="30780">MTGTHGQLATSLVEAAAGMPGIELVTAGRPTLDLSNPASIQREILAARPNIVVSAAAYTAVDRAEDEQDLAYAVNVIGAAAVAEAAAALRVPVIHISTDYVFSGDAERPYSEDDETEPKTVYGYTKLRGEHAVAGANPRHIILRTSWVYSPFGTNFVKTMLRLAGERPSISVVADQWGSPTSALDLADAILLVATHPARERPGIYHVAGTGDTNWAGLARSVFEVSKANDGPSADIRDIATADYPTRARRPLNSRLCCAKFEQTFGWRAPPWQESTAAVVRRVLQQD</sequence>
<dbReference type="GO" id="GO:0019305">
    <property type="term" value="P:dTDP-rhamnose biosynthetic process"/>
    <property type="evidence" value="ECO:0007669"/>
    <property type="project" value="UniProtKB-UniPathway"/>
</dbReference>
<dbReference type="Gene3D" id="3.90.25.10">
    <property type="entry name" value="UDP-galactose 4-epimerase, domain 1"/>
    <property type="match status" value="1"/>
</dbReference>
<dbReference type="AlphaFoldDB" id="A0A7W6D9F9"/>
<evidence type="ECO:0000313" key="8">
    <source>
        <dbReference type="EMBL" id="MBB3976620.1"/>
    </source>
</evidence>
<dbReference type="EC" id="1.1.1.133" evidence="3 6"/>
<name>A0A7W6D9F9_9HYPH</name>
<dbReference type="InterPro" id="IPR029903">
    <property type="entry name" value="RmlD-like-bd"/>
</dbReference>
<evidence type="ECO:0000256" key="3">
    <source>
        <dbReference type="ARBA" id="ARBA00012929"/>
    </source>
</evidence>
<evidence type="ECO:0000259" key="7">
    <source>
        <dbReference type="Pfam" id="PF04321"/>
    </source>
</evidence>
<evidence type="ECO:0000313" key="9">
    <source>
        <dbReference type="Proteomes" id="UP000574761"/>
    </source>
</evidence>